<reference evidence="3" key="1">
    <citation type="journal article" date="2023" name="Commun. Biol.">
        <title>Genome analysis of Parmales, the sister group of diatoms, reveals the evolutionary specialization of diatoms from phago-mixotrophs to photoautotrophs.</title>
        <authorList>
            <person name="Ban H."/>
            <person name="Sato S."/>
            <person name="Yoshikawa S."/>
            <person name="Yamada K."/>
            <person name="Nakamura Y."/>
            <person name="Ichinomiya M."/>
            <person name="Sato N."/>
            <person name="Blanc-Mathieu R."/>
            <person name="Endo H."/>
            <person name="Kuwata A."/>
            <person name="Ogata H."/>
        </authorList>
    </citation>
    <scope>NUCLEOTIDE SEQUENCE [LARGE SCALE GENOMIC DNA]</scope>
</reference>
<feature type="compositionally biased region" description="Polar residues" evidence="1">
    <location>
        <begin position="1"/>
        <end position="10"/>
    </location>
</feature>
<feature type="compositionally biased region" description="Basic and acidic residues" evidence="1">
    <location>
        <begin position="16"/>
        <end position="34"/>
    </location>
</feature>
<evidence type="ECO:0000313" key="2">
    <source>
        <dbReference type="EMBL" id="GMI33643.1"/>
    </source>
</evidence>
<protein>
    <submittedName>
        <fullName evidence="2">Uncharacterized protein</fullName>
    </submittedName>
</protein>
<organism evidence="2 3">
    <name type="scientific">Triparma columacea</name>
    <dbReference type="NCBI Taxonomy" id="722753"/>
    <lineage>
        <taxon>Eukaryota</taxon>
        <taxon>Sar</taxon>
        <taxon>Stramenopiles</taxon>
        <taxon>Ochrophyta</taxon>
        <taxon>Bolidophyceae</taxon>
        <taxon>Parmales</taxon>
        <taxon>Triparmaceae</taxon>
        <taxon>Triparma</taxon>
    </lineage>
</organism>
<dbReference type="Proteomes" id="UP001165065">
    <property type="component" value="Unassembled WGS sequence"/>
</dbReference>
<feature type="region of interest" description="Disordered" evidence="1">
    <location>
        <begin position="1"/>
        <end position="70"/>
    </location>
</feature>
<comment type="caution">
    <text evidence="2">The sequence shown here is derived from an EMBL/GenBank/DDBJ whole genome shotgun (WGS) entry which is preliminary data.</text>
</comment>
<dbReference type="AlphaFoldDB" id="A0A9W7L5E1"/>
<keyword evidence="3" id="KW-1185">Reference proteome</keyword>
<sequence>MSAPSLSTTMEMGVAARERSNVLEEGGACRDSKRGGGGGLEPEEGVPDVGVKGGNLIVGARGGSRRGRGD</sequence>
<name>A0A9W7L5E1_9STRA</name>
<evidence type="ECO:0000313" key="3">
    <source>
        <dbReference type="Proteomes" id="UP001165065"/>
    </source>
</evidence>
<dbReference type="EMBL" id="BRYA01000831">
    <property type="protein sequence ID" value="GMI33643.1"/>
    <property type="molecule type" value="Genomic_DNA"/>
</dbReference>
<gene>
    <name evidence="2" type="ORF">TrCOL_g8232</name>
</gene>
<evidence type="ECO:0000256" key="1">
    <source>
        <dbReference type="SAM" id="MobiDB-lite"/>
    </source>
</evidence>
<proteinExistence type="predicted"/>
<accession>A0A9W7L5E1</accession>